<dbReference type="OrthoDB" id="9776685at2"/>
<keyword evidence="1" id="KW-1133">Transmembrane helix</keyword>
<proteinExistence type="predicted"/>
<dbReference type="PANTHER" id="PTHR12277:SF81">
    <property type="entry name" value="PROTEIN ABHD13"/>
    <property type="match status" value="1"/>
</dbReference>
<accession>A3IPN1</accession>
<evidence type="ECO:0000256" key="1">
    <source>
        <dbReference type="SAM" id="Phobius"/>
    </source>
</evidence>
<dbReference type="RefSeq" id="WP_008275349.1">
    <property type="nucleotide sequence ID" value="NZ_AAXW01000013.1"/>
</dbReference>
<dbReference type="Gene3D" id="3.40.50.1820">
    <property type="entry name" value="alpha/beta hydrolase"/>
    <property type="match status" value="1"/>
</dbReference>
<dbReference type="AlphaFoldDB" id="A3IPN1"/>
<protein>
    <recommendedName>
        <fullName evidence="2">Serine aminopeptidase S33 domain-containing protein</fullName>
    </recommendedName>
</protein>
<keyword evidence="4" id="KW-1185">Reference proteome</keyword>
<sequence length="297" mass="33476">MMINLLLKGLLNSVGVGVIAYLVVCSALIMGQNRLIYKPTLTLNMTPGDLGMSYEDIWLSVMTPQGKIEQVHGWWMNPNSYPEKVLLYLHGIGGNISHNLGTIQTFYNQGYSVFIIDYRGYGLSKGQFPTESEIYRDSQVAWAYLTQERKIKPQNIFIYGHSLGGAVAIDLGIRKPHAAGIIVENTFTSMMDMVDHSGFIYKLFPTKLLLHQRFDSLAKLSLLKLPLLLIHGTSDRKVPYTMSETLYEAARVPKKLLLVPDAGHLNVSAIAPKKYINIVQEFEQLVNRNQRQLALEF</sequence>
<keyword evidence="1" id="KW-0472">Membrane</keyword>
<evidence type="ECO:0000313" key="3">
    <source>
        <dbReference type="EMBL" id="EAZ91521.1"/>
    </source>
</evidence>
<evidence type="ECO:0000313" key="4">
    <source>
        <dbReference type="Proteomes" id="UP000003781"/>
    </source>
</evidence>
<evidence type="ECO:0000259" key="2">
    <source>
        <dbReference type="Pfam" id="PF12146"/>
    </source>
</evidence>
<gene>
    <name evidence="3" type="ORF">CY0110_13411</name>
</gene>
<feature type="transmembrane region" description="Helical" evidence="1">
    <location>
        <begin position="6"/>
        <end position="29"/>
    </location>
</feature>
<comment type="caution">
    <text evidence="3">The sequence shown here is derived from an EMBL/GenBank/DDBJ whole genome shotgun (WGS) entry which is preliminary data.</text>
</comment>
<organism evidence="3 4">
    <name type="scientific">Crocosphaera chwakensis CCY0110</name>
    <dbReference type="NCBI Taxonomy" id="391612"/>
    <lineage>
        <taxon>Bacteria</taxon>
        <taxon>Bacillati</taxon>
        <taxon>Cyanobacteriota</taxon>
        <taxon>Cyanophyceae</taxon>
        <taxon>Oscillatoriophycideae</taxon>
        <taxon>Chroococcales</taxon>
        <taxon>Aphanothecaceae</taxon>
        <taxon>Crocosphaera</taxon>
        <taxon>Crocosphaera chwakensis</taxon>
    </lineage>
</organism>
<dbReference type="EMBL" id="AAXW01000013">
    <property type="protein sequence ID" value="EAZ91521.1"/>
    <property type="molecule type" value="Genomic_DNA"/>
</dbReference>
<dbReference type="PANTHER" id="PTHR12277">
    <property type="entry name" value="ALPHA/BETA HYDROLASE DOMAIN-CONTAINING PROTEIN"/>
    <property type="match status" value="1"/>
</dbReference>
<dbReference type="Pfam" id="PF12146">
    <property type="entry name" value="Hydrolase_4"/>
    <property type="match status" value="1"/>
</dbReference>
<dbReference type="eggNOG" id="COG1073">
    <property type="taxonomic scope" value="Bacteria"/>
</dbReference>
<feature type="domain" description="Serine aminopeptidase S33" evidence="2">
    <location>
        <begin position="82"/>
        <end position="192"/>
    </location>
</feature>
<keyword evidence="1" id="KW-0812">Transmembrane</keyword>
<reference evidence="3 4" key="1">
    <citation type="submission" date="2007-03" db="EMBL/GenBank/DDBJ databases">
        <authorList>
            <person name="Stal L."/>
            <person name="Ferriera S."/>
            <person name="Johnson J."/>
            <person name="Kravitz S."/>
            <person name="Beeson K."/>
            <person name="Sutton G."/>
            <person name="Rogers Y.-H."/>
            <person name="Friedman R."/>
            <person name="Frazier M."/>
            <person name="Venter J.C."/>
        </authorList>
    </citation>
    <scope>NUCLEOTIDE SEQUENCE [LARGE SCALE GENOMIC DNA]</scope>
    <source>
        <strain evidence="3 4">CCY0110</strain>
    </source>
</reference>
<dbReference type="Proteomes" id="UP000003781">
    <property type="component" value="Unassembled WGS sequence"/>
</dbReference>
<name>A3IPN1_9CHRO</name>
<dbReference type="SUPFAM" id="SSF53474">
    <property type="entry name" value="alpha/beta-Hydrolases"/>
    <property type="match status" value="1"/>
</dbReference>
<dbReference type="InterPro" id="IPR022742">
    <property type="entry name" value="Hydrolase_4"/>
</dbReference>
<dbReference type="InterPro" id="IPR029058">
    <property type="entry name" value="AB_hydrolase_fold"/>
</dbReference>